<dbReference type="GO" id="GO:0009699">
    <property type="term" value="P:phenylpropanoid biosynthetic process"/>
    <property type="evidence" value="ECO:0007669"/>
    <property type="project" value="UniProtKB-ARBA"/>
</dbReference>
<keyword evidence="4" id="KW-0732">Signal</keyword>
<dbReference type="Gene3D" id="2.40.480.10">
    <property type="entry name" value="Allene oxide cyclase-like"/>
    <property type="match status" value="2"/>
</dbReference>
<evidence type="ECO:0000256" key="2">
    <source>
        <dbReference type="ARBA" id="ARBA00011738"/>
    </source>
</evidence>
<dbReference type="Proteomes" id="UP000245207">
    <property type="component" value="Unassembled WGS sequence"/>
</dbReference>
<accession>A0A2U1Q5L4</accession>
<dbReference type="InterPro" id="IPR044859">
    <property type="entry name" value="Allene_oxi_cyc_Dirigent"/>
</dbReference>
<dbReference type="InterPro" id="IPR004265">
    <property type="entry name" value="Dirigent"/>
</dbReference>
<protein>
    <recommendedName>
        <fullName evidence="4">Dirigent protein</fullName>
    </recommendedName>
</protein>
<organism evidence="5 6">
    <name type="scientific">Artemisia annua</name>
    <name type="common">Sweet wormwood</name>
    <dbReference type="NCBI Taxonomy" id="35608"/>
    <lineage>
        <taxon>Eukaryota</taxon>
        <taxon>Viridiplantae</taxon>
        <taxon>Streptophyta</taxon>
        <taxon>Embryophyta</taxon>
        <taxon>Tracheophyta</taxon>
        <taxon>Spermatophyta</taxon>
        <taxon>Magnoliopsida</taxon>
        <taxon>eudicotyledons</taxon>
        <taxon>Gunneridae</taxon>
        <taxon>Pentapetalae</taxon>
        <taxon>asterids</taxon>
        <taxon>campanulids</taxon>
        <taxon>Asterales</taxon>
        <taxon>Asteraceae</taxon>
        <taxon>Asteroideae</taxon>
        <taxon>Anthemideae</taxon>
        <taxon>Artemisiinae</taxon>
        <taxon>Artemisia</taxon>
    </lineage>
</organism>
<sequence length="315" mass="33857">MAHKMHTRKARFIFACLLVLFTASSPVVKGTYDSGSQIVRAPTTLKKTQLHFYFHDIISGNNPSSVLVAKPKGTVVEQGNINPFGTVYVFDDPITEGPSAKSKVIGNARGHYTSVSQGSDLTLLLNADFEFTSGRFNGSSISVFSRDPLVVLKEVAVVGGRGKFRMAQGFIILNAVFFNATLGDAILESKPKGTVVEQGNINPFGTVYVFDDPITEGPSAKSKVIGNARGHYTSVSQGSDLTLLLNADFEFTSGRFNGSSISVFSRDPLVVLKEVAVVGGRGKFRMAQGFIILNAVFFNATLGDAILECNATIFH</sequence>
<keyword evidence="3 4" id="KW-0964">Secreted</keyword>
<evidence type="ECO:0000256" key="4">
    <source>
        <dbReference type="RuleBase" id="RU363099"/>
    </source>
</evidence>
<dbReference type="Pfam" id="PF03018">
    <property type="entry name" value="Dirigent"/>
    <property type="match status" value="2"/>
</dbReference>
<keyword evidence="4" id="KW-0052">Apoplast</keyword>
<comment type="subcellular location">
    <subcellularLocation>
        <location evidence="4">Secreted</location>
        <location evidence="4">Extracellular space</location>
        <location evidence="4">Apoplast</location>
    </subcellularLocation>
</comment>
<comment type="caution">
    <text evidence="5">The sequence shown here is derived from an EMBL/GenBank/DDBJ whole genome shotgun (WGS) entry which is preliminary data.</text>
</comment>
<dbReference type="STRING" id="35608.A0A2U1Q5L4"/>
<feature type="signal peptide" evidence="4">
    <location>
        <begin position="1"/>
        <end position="30"/>
    </location>
</feature>
<proteinExistence type="inferred from homology"/>
<evidence type="ECO:0000256" key="3">
    <source>
        <dbReference type="ARBA" id="ARBA00022525"/>
    </source>
</evidence>
<evidence type="ECO:0000313" key="6">
    <source>
        <dbReference type="Proteomes" id="UP000245207"/>
    </source>
</evidence>
<comment type="function">
    <text evidence="4">Dirigent proteins impart stereoselectivity on the phenoxy radical-coupling reaction, yielding optically active lignans from two molecules of coniferyl alcohol in the biosynthesis of lignans, flavonolignans, and alkaloids and thus plays a central role in plant secondary metabolism.</text>
</comment>
<gene>
    <name evidence="5" type="ORF">CTI12_AA067170</name>
</gene>
<comment type="subunit">
    <text evidence="2 4">Homodimer.</text>
</comment>
<reference evidence="5 6" key="1">
    <citation type="journal article" date="2018" name="Mol. Plant">
        <title>The genome of Artemisia annua provides insight into the evolution of Asteraceae family and artemisinin biosynthesis.</title>
        <authorList>
            <person name="Shen Q."/>
            <person name="Zhang L."/>
            <person name="Liao Z."/>
            <person name="Wang S."/>
            <person name="Yan T."/>
            <person name="Shi P."/>
            <person name="Liu M."/>
            <person name="Fu X."/>
            <person name="Pan Q."/>
            <person name="Wang Y."/>
            <person name="Lv Z."/>
            <person name="Lu X."/>
            <person name="Zhang F."/>
            <person name="Jiang W."/>
            <person name="Ma Y."/>
            <person name="Chen M."/>
            <person name="Hao X."/>
            <person name="Li L."/>
            <person name="Tang Y."/>
            <person name="Lv G."/>
            <person name="Zhou Y."/>
            <person name="Sun X."/>
            <person name="Brodelius P.E."/>
            <person name="Rose J.K.C."/>
            <person name="Tang K."/>
        </authorList>
    </citation>
    <scope>NUCLEOTIDE SEQUENCE [LARGE SCALE GENOMIC DNA]</scope>
    <source>
        <strain evidence="6">cv. Huhao1</strain>
        <tissue evidence="5">Leaf</tissue>
    </source>
</reference>
<dbReference type="EMBL" id="PKPP01000398">
    <property type="protein sequence ID" value="PWA93285.1"/>
    <property type="molecule type" value="Genomic_DNA"/>
</dbReference>
<dbReference type="AlphaFoldDB" id="A0A2U1Q5L4"/>
<name>A0A2U1Q5L4_ARTAN</name>
<comment type="similarity">
    <text evidence="1 4">Belongs to the plant dirigent protein family.</text>
</comment>
<dbReference type="GO" id="GO:0048046">
    <property type="term" value="C:apoplast"/>
    <property type="evidence" value="ECO:0007669"/>
    <property type="project" value="UniProtKB-SubCell"/>
</dbReference>
<keyword evidence="6" id="KW-1185">Reference proteome</keyword>
<evidence type="ECO:0000313" key="5">
    <source>
        <dbReference type="EMBL" id="PWA93285.1"/>
    </source>
</evidence>
<dbReference type="PANTHER" id="PTHR21495">
    <property type="entry name" value="NUCLEOPORIN-RELATED"/>
    <property type="match status" value="1"/>
</dbReference>
<feature type="chain" id="PRO_5015375979" description="Dirigent protein" evidence="4">
    <location>
        <begin position="31"/>
        <end position="315"/>
    </location>
</feature>
<dbReference type="OrthoDB" id="1864232at2759"/>
<evidence type="ECO:0000256" key="1">
    <source>
        <dbReference type="ARBA" id="ARBA00010746"/>
    </source>
</evidence>